<dbReference type="InterPro" id="IPR045372">
    <property type="entry name" value="YidB"/>
</dbReference>
<dbReference type="EMBL" id="WOTH01000017">
    <property type="protein sequence ID" value="NHO54197.1"/>
    <property type="molecule type" value="Genomic_DNA"/>
</dbReference>
<dbReference type="InterPro" id="IPR027405">
    <property type="entry name" value="YidB-like"/>
</dbReference>
<comment type="caution">
    <text evidence="1">The sequence shown here is derived from an EMBL/GenBank/DDBJ whole genome shotgun (WGS) entry which is preliminary data.</text>
</comment>
<gene>
    <name evidence="1" type="ORF">GOB87_09550</name>
</gene>
<dbReference type="Gene3D" id="1.10.10.690">
    <property type="entry name" value="YidB-like"/>
    <property type="match status" value="1"/>
</dbReference>
<dbReference type="AlphaFoldDB" id="A0A967BD54"/>
<dbReference type="SUPFAM" id="SSF140804">
    <property type="entry name" value="YidB-like"/>
    <property type="match status" value="1"/>
</dbReference>
<dbReference type="Proteomes" id="UP000597459">
    <property type="component" value="Unassembled WGS sequence"/>
</dbReference>
<dbReference type="Pfam" id="PF20159">
    <property type="entry name" value="YidB"/>
    <property type="match status" value="1"/>
</dbReference>
<evidence type="ECO:0000313" key="2">
    <source>
        <dbReference type="Proteomes" id="UP000597459"/>
    </source>
</evidence>
<name>A0A967BD54_9PROT</name>
<dbReference type="RefSeq" id="WP_166315810.1">
    <property type="nucleotide sequence ID" value="NZ_WOTH01000017.1"/>
</dbReference>
<keyword evidence="2" id="KW-1185">Reference proteome</keyword>
<protein>
    <submittedName>
        <fullName evidence="1">Uncharacterized protein</fullName>
    </submittedName>
</protein>
<sequence length="132" mass="14684">MTNRTRTQDNLPEPLNTVADFFTWAHRDNSGLATTVSQYMGKQGAPGIPEVRRRAHEEGLDDLLQSWRDAIPRGPTTERVVRILISPDKIEEFARETGLSQTATVNGLAEVIPGIVYRNALQAQRDAKAKTT</sequence>
<evidence type="ECO:0000313" key="1">
    <source>
        <dbReference type="EMBL" id="NHO54197.1"/>
    </source>
</evidence>
<reference evidence="1" key="1">
    <citation type="submission" date="2019-11" db="EMBL/GenBank/DDBJ databases">
        <title>Description of new Acetobacter species.</title>
        <authorList>
            <person name="Cleenwerck I."/>
            <person name="Sombolestani A.S."/>
        </authorList>
    </citation>
    <scope>NUCLEOTIDE SEQUENCE</scope>
    <source>
        <strain evidence="1">LMG 1626</strain>
    </source>
</reference>
<organism evidence="1 2">
    <name type="scientific">Acetobacter estunensis</name>
    <dbReference type="NCBI Taxonomy" id="104097"/>
    <lineage>
        <taxon>Bacteria</taxon>
        <taxon>Pseudomonadati</taxon>
        <taxon>Pseudomonadota</taxon>
        <taxon>Alphaproteobacteria</taxon>
        <taxon>Acetobacterales</taxon>
        <taxon>Acetobacteraceae</taxon>
        <taxon>Acetobacter</taxon>
    </lineage>
</organism>
<accession>A0A967BD54</accession>
<proteinExistence type="predicted"/>